<reference evidence="1" key="1">
    <citation type="submission" date="2021-10" db="EMBL/GenBank/DDBJ databases">
        <title>Psilocybe cubensis genome.</title>
        <authorList>
            <person name="Mckernan K.J."/>
            <person name="Crawford S."/>
            <person name="Trippe A."/>
            <person name="Kane L.T."/>
            <person name="Mclaughlin S."/>
        </authorList>
    </citation>
    <scope>NUCLEOTIDE SEQUENCE</scope>
    <source>
        <strain evidence="1">MGC-MH-2018</strain>
    </source>
</reference>
<sequence>MHFNSLVAFTVAAAAIFAGAVPAPTNNGGIMSLEEMKACYVFASYVIDGDGVARQAGLRETRRMRQKWLSQCTGLLTRTVKVANNPDANVRSSLSTGTSE</sequence>
<keyword evidence="2" id="KW-1185">Reference proteome</keyword>
<gene>
    <name evidence="1" type="ORF">JR316_0013413</name>
</gene>
<organism evidence="1 2">
    <name type="scientific">Psilocybe cubensis</name>
    <name type="common">Psychedelic mushroom</name>
    <name type="synonym">Stropharia cubensis</name>
    <dbReference type="NCBI Taxonomy" id="181762"/>
    <lineage>
        <taxon>Eukaryota</taxon>
        <taxon>Fungi</taxon>
        <taxon>Dikarya</taxon>
        <taxon>Basidiomycota</taxon>
        <taxon>Agaricomycotina</taxon>
        <taxon>Agaricomycetes</taxon>
        <taxon>Agaricomycetidae</taxon>
        <taxon>Agaricales</taxon>
        <taxon>Agaricineae</taxon>
        <taxon>Strophariaceae</taxon>
        <taxon>Psilocybe</taxon>
    </lineage>
</organism>
<dbReference type="Proteomes" id="UP000664032">
    <property type="component" value="Unassembled WGS sequence"/>
</dbReference>
<accession>A0ACB8GEZ6</accession>
<evidence type="ECO:0000313" key="1">
    <source>
        <dbReference type="EMBL" id="KAH9474250.1"/>
    </source>
</evidence>
<name>A0ACB8GEZ6_PSICU</name>
<comment type="caution">
    <text evidence="1">The sequence shown here is derived from an EMBL/GenBank/DDBJ whole genome shotgun (WGS) entry which is preliminary data.</text>
</comment>
<protein>
    <submittedName>
        <fullName evidence="1">Uncharacterized protein</fullName>
    </submittedName>
</protein>
<evidence type="ECO:0000313" key="2">
    <source>
        <dbReference type="Proteomes" id="UP000664032"/>
    </source>
</evidence>
<proteinExistence type="predicted"/>
<dbReference type="EMBL" id="JAFIQS020000014">
    <property type="protein sequence ID" value="KAH9474250.1"/>
    <property type="molecule type" value="Genomic_DNA"/>
</dbReference>